<dbReference type="Gene3D" id="2.160.10.10">
    <property type="entry name" value="Hexapeptide repeat proteins"/>
    <property type="match status" value="1"/>
</dbReference>
<evidence type="ECO:0000256" key="1">
    <source>
        <dbReference type="ARBA" id="ARBA00007274"/>
    </source>
</evidence>
<evidence type="ECO:0000259" key="7">
    <source>
        <dbReference type="Pfam" id="PF17836"/>
    </source>
</evidence>
<feature type="binding site" evidence="6">
    <location>
        <position position="149"/>
    </location>
    <ligand>
        <name>acetyl-CoA</name>
        <dbReference type="ChEBI" id="CHEBI:57288"/>
    </ligand>
</feature>
<protein>
    <submittedName>
        <fullName evidence="8">Sugar O-acyltransferase, sialic acid O-acetyltransferase NeuD family</fullName>
    </submittedName>
</protein>
<feature type="domain" description="PglD N-terminal" evidence="7">
    <location>
        <begin position="3"/>
        <end position="74"/>
    </location>
</feature>
<dbReference type="OrthoDB" id="9794407at2"/>
<dbReference type="InterPro" id="IPR020019">
    <property type="entry name" value="AcTrfase_PglD-like"/>
</dbReference>
<dbReference type="GO" id="GO:0016746">
    <property type="term" value="F:acyltransferase activity"/>
    <property type="evidence" value="ECO:0007669"/>
    <property type="project" value="UniProtKB-KW"/>
</dbReference>
<keyword evidence="9" id="KW-1185">Reference proteome</keyword>
<dbReference type="NCBIfam" id="TIGR03570">
    <property type="entry name" value="NeuD_NnaD"/>
    <property type="match status" value="1"/>
</dbReference>
<evidence type="ECO:0000313" key="9">
    <source>
        <dbReference type="Proteomes" id="UP000243374"/>
    </source>
</evidence>
<dbReference type="Pfam" id="PF17836">
    <property type="entry name" value="PglD_N"/>
    <property type="match status" value="1"/>
</dbReference>
<gene>
    <name evidence="8" type="ORF">SAMN04487865_10818</name>
</gene>
<dbReference type="EMBL" id="FOSF01000081">
    <property type="protein sequence ID" value="SFK46253.1"/>
    <property type="molecule type" value="Genomic_DNA"/>
</dbReference>
<dbReference type="InterPro" id="IPR011004">
    <property type="entry name" value="Trimer_LpxA-like_sf"/>
</dbReference>
<dbReference type="CDD" id="cd03360">
    <property type="entry name" value="LbH_AT_putative"/>
    <property type="match status" value="1"/>
</dbReference>
<keyword evidence="4 8" id="KW-0012">Acyltransferase</keyword>
<dbReference type="SUPFAM" id="SSF51161">
    <property type="entry name" value="Trimeric LpxA-like enzymes"/>
    <property type="match status" value="1"/>
</dbReference>
<accession>A0A662ZEG4</accession>
<dbReference type="Proteomes" id="UP000243374">
    <property type="component" value="Unassembled WGS sequence"/>
</dbReference>
<evidence type="ECO:0000256" key="2">
    <source>
        <dbReference type="ARBA" id="ARBA00022679"/>
    </source>
</evidence>
<dbReference type="Gene3D" id="3.40.50.20">
    <property type="match status" value="1"/>
</dbReference>
<name>A0A662ZEG4_9GAMM</name>
<keyword evidence="2 8" id="KW-0808">Transferase</keyword>
<dbReference type="PROSITE" id="PS00101">
    <property type="entry name" value="HEXAPEP_TRANSFERASES"/>
    <property type="match status" value="1"/>
</dbReference>
<evidence type="ECO:0000256" key="6">
    <source>
        <dbReference type="PIRSR" id="PIRSR620019-2"/>
    </source>
</evidence>
<evidence type="ECO:0000256" key="4">
    <source>
        <dbReference type="ARBA" id="ARBA00023315"/>
    </source>
</evidence>
<feature type="active site" description="Proton acceptor" evidence="5">
    <location>
        <position position="140"/>
    </location>
</feature>
<dbReference type="InterPro" id="IPR001451">
    <property type="entry name" value="Hexapep"/>
</dbReference>
<dbReference type="InterPro" id="IPR050179">
    <property type="entry name" value="Trans_hexapeptide_repeat"/>
</dbReference>
<dbReference type="PANTHER" id="PTHR43300">
    <property type="entry name" value="ACETYLTRANSFERASE"/>
    <property type="match status" value="1"/>
</dbReference>
<dbReference type="InterPro" id="IPR018357">
    <property type="entry name" value="Hexapep_transf_CS"/>
</dbReference>
<dbReference type="Pfam" id="PF14602">
    <property type="entry name" value="Hexapep_2"/>
    <property type="match status" value="2"/>
</dbReference>
<proteinExistence type="inferred from homology"/>
<dbReference type="PANTHER" id="PTHR43300:SF7">
    <property type="entry name" value="UDP-N-ACETYLBACILLOSAMINE N-ACETYLTRANSFERASE"/>
    <property type="match status" value="1"/>
</dbReference>
<dbReference type="AlphaFoldDB" id="A0A662ZEG4"/>
<feature type="site" description="Increases basicity of active site His" evidence="5">
    <location>
        <position position="141"/>
    </location>
</feature>
<evidence type="ECO:0000313" key="8">
    <source>
        <dbReference type="EMBL" id="SFK46253.1"/>
    </source>
</evidence>
<evidence type="ECO:0000256" key="3">
    <source>
        <dbReference type="ARBA" id="ARBA00022737"/>
    </source>
</evidence>
<dbReference type="InterPro" id="IPR041561">
    <property type="entry name" value="PglD_N"/>
</dbReference>
<dbReference type="RefSeq" id="WP_074841733.1">
    <property type="nucleotide sequence ID" value="NZ_CP047056.1"/>
</dbReference>
<evidence type="ECO:0000256" key="5">
    <source>
        <dbReference type="PIRSR" id="PIRSR620019-1"/>
    </source>
</evidence>
<sequence length="212" mass="22251">MKKIVLIGGGGHCISVLDCILSSKEFDDIVIVDSKLTPNCKILDCTVVGDDRLLPDLKKAGFEYAFITVGSIKTTKIRRTLYALVHALGFEFPIICDPSARVSNCSNIGEGSFIGKNAVVNAKVAVGKHCIVNTGAIVEHECSIGDFSHISIGSILCGNCTIGSDTFVGAGSTIIQGINIGKNVIIGAGSVVLGNVDDDRIVSGLVKKENRT</sequence>
<keyword evidence="3" id="KW-0677">Repeat</keyword>
<organism evidence="8 9">
    <name type="scientific">Succinivibrio dextrinosolvens</name>
    <dbReference type="NCBI Taxonomy" id="83771"/>
    <lineage>
        <taxon>Bacteria</taxon>
        <taxon>Pseudomonadati</taxon>
        <taxon>Pseudomonadota</taxon>
        <taxon>Gammaproteobacteria</taxon>
        <taxon>Aeromonadales</taxon>
        <taxon>Succinivibrionaceae</taxon>
        <taxon>Succinivibrio</taxon>
    </lineage>
</organism>
<comment type="similarity">
    <text evidence="1">Belongs to the transferase hexapeptide repeat family.</text>
</comment>
<reference evidence="8 9" key="1">
    <citation type="submission" date="2016-10" db="EMBL/GenBank/DDBJ databases">
        <authorList>
            <person name="Varghese N."/>
            <person name="Submissions S."/>
        </authorList>
    </citation>
    <scope>NUCLEOTIDE SEQUENCE [LARGE SCALE GENOMIC DNA]</scope>
    <source>
        <strain evidence="8 9">22B</strain>
    </source>
</reference>